<dbReference type="Gene3D" id="3.30.200.20">
    <property type="entry name" value="Phosphorylase Kinase, domain 1"/>
    <property type="match status" value="1"/>
</dbReference>
<keyword evidence="3" id="KW-0723">Serine/threonine-protein kinase</keyword>
<dbReference type="FunFam" id="2.40.100.10:FF:000022">
    <property type="entry name" value="Peptidyl-prolyl cis-trans isomerase CYP95"/>
    <property type="match status" value="1"/>
</dbReference>
<dbReference type="PANTHER" id="PTHR47448">
    <property type="entry name" value="DUAL SPECIFICITY MITOGEN-ACTIVATED PROTEIN KINASE KINASE DSOR1-LIKE PROTEIN"/>
    <property type="match status" value="1"/>
</dbReference>
<dbReference type="Proteomes" id="UP000383932">
    <property type="component" value="Unassembled WGS sequence"/>
</dbReference>
<dbReference type="InterPro" id="IPR017441">
    <property type="entry name" value="Protein_kinase_ATP_BS"/>
</dbReference>
<evidence type="ECO:0000256" key="14">
    <source>
        <dbReference type="SAM" id="MobiDB-lite"/>
    </source>
</evidence>
<protein>
    <recommendedName>
        <fullName evidence="11">Peptidyl-prolyl cis-trans isomerase D</fullName>
        <ecNumber evidence="2">5.2.1.8</ecNumber>
    </recommendedName>
    <alternativeName>
        <fullName evidence="12">Rotamase D</fullName>
    </alternativeName>
</protein>
<dbReference type="EC" id="5.2.1.8" evidence="2"/>
<dbReference type="InterPro" id="IPR050915">
    <property type="entry name" value="MAP_kinase_kinase"/>
</dbReference>
<proteinExistence type="inferred from homology"/>
<feature type="compositionally biased region" description="Basic residues" evidence="14">
    <location>
        <begin position="554"/>
        <end position="572"/>
    </location>
</feature>
<sequence>MTFTYFDVSIGGAPPKRIVFELFDSEVPKTAENFRALCTGEKGIGSEGVKLCYEGSTFHRVIKDFMIQGGDFTHHNGRGGESIYGSKFADENFKRQHTGAGLLSMANAGKNTNGSQFFITTGVASHLDGKHVVFGRVVEGLKFVLEEVQEVPTDRNDKPTKQVKIVNDPRNRSRPLLTWRPDHHCVLMSSAMSPPEPLASEKSVEEIEKTDKINRVDKAGPTRKKRNIKALQLNVEPASAPAPAPPSIQLGTRTKAPGTKPAAKRKPPKIDLSKSKGDDSKRAPSPGFLTVDGPGSAPVSGARSASAQRTSYHSKLTEQLANLDVGSETKLDLKLEDLEDLRELGAGNGGTVKLVVFIDAKPAVRKQILRELQIMHDCHSEHIISFYGAFVADPHIHICMEYMDKGSLDGIYKKHGPIDIQVVGKIAIAVLEGLTYLYDVHRIIHRDIKPSNILFNSKGEIKICDFGVSGELINSIADTFVGTSTYMSPERIQGAQYTVKSDVWSLGISLIELALGHFPFAESSSDDSDLSDLAELDEGVSTSNPVDLSTLRSGRAKKTKKATTKKDKRKSKGVSLQGGGMTMSILELLQHIVNEPAPRLQPEGKFPAPAIEFVDACLLKDPEARPTPKDLLQHLWIAESRANSMDLVIWASIV</sequence>
<evidence type="ECO:0000256" key="4">
    <source>
        <dbReference type="ARBA" id="ARBA00022679"/>
    </source>
</evidence>
<evidence type="ECO:0000256" key="11">
    <source>
        <dbReference type="ARBA" id="ARBA00074451"/>
    </source>
</evidence>
<accession>A0A5N5QVT4</accession>
<evidence type="ECO:0000256" key="7">
    <source>
        <dbReference type="ARBA" id="ARBA00022840"/>
    </source>
</evidence>
<feature type="compositionally biased region" description="Polar residues" evidence="14">
    <location>
        <begin position="303"/>
        <end position="313"/>
    </location>
</feature>
<dbReference type="GO" id="GO:0005524">
    <property type="term" value="F:ATP binding"/>
    <property type="evidence" value="ECO:0007669"/>
    <property type="project" value="UniProtKB-UniRule"/>
</dbReference>
<gene>
    <name evidence="17" type="ORF">CTheo_624</name>
</gene>
<feature type="binding site" evidence="13">
    <location>
        <position position="366"/>
    </location>
    <ligand>
        <name>ATP</name>
        <dbReference type="ChEBI" id="CHEBI:30616"/>
    </ligand>
</feature>
<dbReference type="PROSITE" id="PS50011">
    <property type="entry name" value="PROTEIN_KINASE_DOM"/>
    <property type="match status" value="1"/>
</dbReference>
<dbReference type="Pfam" id="PF00160">
    <property type="entry name" value="Pro_isomerase"/>
    <property type="match status" value="1"/>
</dbReference>
<dbReference type="SMART" id="SM00220">
    <property type="entry name" value="S_TKc"/>
    <property type="match status" value="1"/>
</dbReference>
<dbReference type="SUPFAM" id="SSF50891">
    <property type="entry name" value="Cyclophilin-like"/>
    <property type="match status" value="1"/>
</dbReference>
<dbReference type="GO" id="GO:0006457">
    <property type="term" value="P:protein folding"/>
    <property type="evidence" value="ECO:0007669"/>
    <property type="project" value="InterPro"/>
</dbReference>
<dbReference type="PROSITE" id="PS00108">
    <property type="entry name" value="PROTEIN_KINASE_ST"/>
    <property type="match status" value="1"/>
</dbReference>
<dbReference type="OrthoDB" id="10252354at2759"/>
<dbReference type="PANTHER" id="PTHR47448:SF1">
    <property type="entry name" value="SERINE_THREONINE-PROTEIN KINASE STE7 HOMOLOG"/>
    <property type="match status" value="1"/>
</dbReference>
<evidence type="ECO:0000256" key="9">
    <source>
        <dbReference type="ARBA" id="ARBA00023235"/>
    </source>
</evidence>
<comment type="caution">
    <text evidence="17">The sequence shown here is derived from an EMBL/GenBank/DDBJ whole genome shotgun (WGS) entry which is preliminary data.</text>
</comment>
<comment type="similarity">
    <text evidence="10">Belongs to the protein kinase superfamily. STE Ser/Thr protein kinase family. MAP kinase kinase subfamily.</text>
</comment>
<evidence type="ECO:0000259" key="15">
    <source>
        <dbReference type="PROSITE" id="PS50011"/>
    </source>
</evidence>
<dbReference type="GO" id="GO:0004712">
    <property type="term" value="F:protein serine/threonine/tyrosine kinase activity"/>
    <property type="evidence" value="ECO:0007669"/>
    <property type="project" value="UniProtKB-ARBA"/>
</dbReference>
<dbReference type="GO" id="GO:0000165">
    <property type="term" value="P:MAPK cascade"/>
    <property type="evidence" value="ECO:0007669"/>
    <property type="project" value="UniProtKB-ARBA"/>
</dbReference>
<evidence type="ECO:0000256" key="13">
    <source>
        <dbReference type="PROSITE-ProRule" id="PRU10141"/>
    </source>
</evidence>
<feature type="compositionally biased region" description="Basic and acidic residues" evidence="14">
    <location>
        <begin position="202"/>
        <end position="220"/>
    </location>
</feature>
<dbReference type="InterPro" id="IPR000719">
    <property type="entry name" value="Prot_kinase_dom"/>
</dbReference>
<dbReference type="Gene3D" id="2.40.100.10">
    <property type="entry name" value="Cyclophilin-like"/>
    <property type="match status" value="1"/>
</dbReference>
<dbReference type="InterPro" id="IPR011009">
    <property type="entry name" value="Kinase-like_dom_sf"/>
</dbReference>
<feature type="domain" description="Protein kinase" evidence="15">
    <location>
        <begin position="338"/>
        <end position="637"/>
    </location>
</feature>
<comment type="catalytic activity">
    <reaction evidence="1">
        <text>[protein]-peptidylproline (omega=180) = [protein]-peptidylproline (omega=0)</text>
        <dbReference type="Rhea" id="RHEA:16237"/>
        <dbReference type="Rhea" id="RHEA-COMP:10747"/>
        <dbReference type="Rhea" id="RHEA-COMP:10748"/>
        <dbReference type="ChEBI" id="CHEBI:83833"/>
        <dbReference type="ChEBI" id="CHEBI:83834"/>
        <dbReference type="EC" id="5.2.1.8"/>
    </reaction>
</comment>
<dbReference type="InterPro" id="IPR020892">
    <property type="entry name" value="Cyclophilin-type_PPIase_CS"/>
</dbReference>
<evidence type="ECO:0000259" key="16">
    <source>
        <dbReference type="PROSITE" id="PS50072"/>
    </source>
</evidence>
<feature type="region of interest" description="Disordered" evidence="14">
    <location>
        <begin position="191"/>
        <end position="313"/>
    </location>
</feature>
<dbReference type="InterPro" id="IPR008271">
    <property type="entry name" value="Ser/Thr_kinase_AS"/>
</dbReference>
<dbReference type="GO" id="GO:0004674">
    <property type="term" value="F:protein serine/threonine kinase activity"/>
    <property type="evidence" value="ECO:0007669"/>
    <property type="project" value="UniProtKB-KW"/>
</dbReference>
<keyword evidence="9" id="KW-0413">Isomerase</keyword>
<dbReference type="Pfam" id="PF00069">
    <property type="entry name" value="Pkinase"/>
    <property type="match status" value="1"/>
</dbReference>
<dbReference type="GO" id="GO:0003755">
    <property type="term" value="F:peptidyl-prolyl cis-trans isomerase activity"/>
    <property type="evidence" value="ECO:0007669"/>
    <property type="project" value="UniProtKB-KW"/>
</dbReference>
<evidence type="ECO:0000256" key="2">
    <source>
        <dbReference type="ARBA" id="ARBA00013194"/>
    </source>
</evidence>
<name>A0A5N5QVT4_9AGAM</name>
<evidence type="ECO:0000256" key="1">
    <source>
        <dbReference type="ARBA" id="ARBA00000971"/>
    </source>
</evidence>
<evidence type="ECO:0000256" key="8">
    <source>
        <dbReference type="ARBA" id="ARBA00023110"/>
    </source>
</evidence>
<keyword evidence="8" id="KW-0697">Rotamase</keyword>
<dbReference type="PROSITE" id="PS50072">
    <property type="entry name" value="CSA_PPIASE_2"/>
    <property type="match status" value="1"/>
</dbReference>
<dbReference type="InterPro" id="IPR029000">
    <property type="entry name" value="Cyclophilin-like_dom_sf"/>
</dbReference>
<evidence type="ECO:0000256" key="12">
    <source>
        <dbReference type="ARBA" id="ARBA00076602"/>
    </source>
</evidence>
<dbReference type="EMBL" id="SSOP01000005">
    <property type="protein sequence ID" value="KAB5595860.1"/>
    <property type="molecule type" value="Genomic_DNA"/>
</dbReference>
<dbReference type="Gene3D" id="1.10.510.10">
    <property type="entry name" value="Transferase(Phosphotransferase) domain 1"/>
    <property type="match status" value="1"/>
</dbReference>
<dbReference type="AlphaFoldDB" id="A0A5N5QVT4"/>
<evidence type="ECO:0000256" key="6">
    <source>
        <dbReference type="ARBA" id="ARBA00022777"/>
    </source>
</evidence>
<dbReference type="PRINTS" id="PR00153">
    <property type="entry name" value="CSAPPISMRASE"/>
</dbReference>
<feature type="compositionally biased region" description="Basic and acidic residues" evidence="14">
    <location>
        <begin position="268"/>
        <end position="282"/>
    </location>
</feature>
<feature type="domain" description="PPIase cyclophilin-type" evidence="16">
    <location>
        <begin position="5"/>
        <end position="170"/>
    </location>
</feature>
<evidence type="ECO:0000313" key="18">
    <source>
        <dbReference type="Proteomes" id="UP000383932"/>
    </source>
</evidence>
<dbReference type="InterPro" id="IPR002130">
    <property type="entry name" value="Cyclophilin-type_PPIase_dom"/>
</dbReference>
<evidence type="ECO:0000256" key="3">
    <source>
        <dbReference type="ARBA" id="ARBA00022527"/>
    </source>
</evidence>
<reference evidence="17 18" key="1">
    <citation type="journal article" date="2019" name="Fungal Biol. Biotechnol.">
        <title>Draft genome sequence of fastidious pathogen Ceratobasidium theobromae, which causes vascular-streak dieback in Theobroma cacao.</title>
        <authorList>
            <person name="Ali S.S."/>
            <person name="Asman A."/>
            <person name="Shao J."/>
            <person name="Firmansyah A.P."/>
            <person name="Susilo A.W."/>
            <person name="Rosmana A."/>
            <person name="McMahon P."/>
            <person name="Junaid M."/>
            <person name="Guest D."/>
            <person name="Kheng T.Y."/>
            <person name="Meinhardt L.W."/>
            <person name="Bailey B.A."/>
        </authorList>
    </citation>
    <scope>NUCLEOTIDE SEQUENCE [LARGE SCALE GENOMIC DNA]</scope>
    <source>
        <strain evidence="17 18">CT2</strain>
    </source>
</reference>
<dbReference type="SUPFAM" id="SSF56112">
    <property type="entry name" value="Protein kinase-like (PK-like)"/>
    <property type="match status" value="1"/>
</dbReference>
<dbReference type="PROSITE" id="PS00170">
    <property type="entry name" value="CSA_PPIASE_1"/>
    <property type="match status" value="1"/>
</dbReference>
<dbReference type="CDD" id="cd01926">
    <property type="entry name" value="cyclophilin_ABH_like"/>
    <property type="match status" value="1"/>
</dbReference>
<feature type="region of interest" description="Disordered" evidence="14">
    <location>
        <begin position="554"/>
        <end position="578"/>
    </location>
</feature>
<keyword evidence="18" id="KW-1185">Reference proteome</keyword>
<evidence type="ECO:0000256" key="5">
    <source>
        <dbReference type="ARBA" id="ARBA00022741"/>
    </source>
</evidence>
<evidence type="ECO:0000313" key="17">
    <source>
        <dbReference type="EMBL" id="KAB5595860.1"/>
    </source>
</evidence>
<organism evidence="17 18">
    <name type="scientific">Ceratobasidium theobromae</name>
    <dbReference type="NCBI Taxonomy" id="1582974"/>
    <lineage>
        <taxon>Eukaryota</taxon>
        <taxon>Fungi</taxon>
        <taxon>Dikarya</taxon>
        <taxon>Basidiomycota</taxon>
        <taxon>Agaricomycotina</taxon>
        <taxon>Agaricomycetes</taxon>
        <taxon>Cantharellales</taxon>
        <taxon>Ceratobasidiaceae</taxon>
        <taxon>Ceratobasidium</taxon>
    </lineage>
</organism>
<dbReference type="PROSITE" id="PS00107">
    <property type="entry name" value="PROTEIN_KINASE_ATP"/>
    <property type="match status" value="1"/>
</dbReference>
<keyword evidence="5 13" id="KW-0547">Nucleotide-binding</keyword>
<evidence type="ECO:0000256" key="10">
    <source>
        <dbReference type="ARBA" id="ARBA00038035"/>
    </source>
</evidence>
<keyword evidence="6 17" id="KW-0418">Kinase</keyword>
<keyword evidence="7 13" id="KW-0067">ATP-binding</keyword>
<keyword evidence="4" id="KW-0808">Transferase</keyword>